<dbReference type="PANTHER" id="PTHR43201:SF5">
    <property type="entry name" value="MEDIUM-CHAIN ACYL-COA LIGASE ACSF2, MITOCHONDRIAL"/>
    <property type="match status" value="1"/>
</dbReference>
<dbReference type="InterPro" id="IPR045851">
    <property type="entry name" value="AMP-bd_C_sf"/>
</dbReference>
<dbReference type="Pfam" id="PF00501">
    <property type="entry name" value="AMP-binding"/>
    <property type="match status" value="1"/>
</dbReference>
<comment type="caution">
    <text evidence="5">The sequence shown here is derived from an EMBL/GenBank/DDBJ whole genome shotgun (WGS) entry which is preliminary data.</text>
</comment>
<proteinExistence type="inferred from homology"/>
<gene>
    <name evidence="5" type="ORF">GCM10025791_39960</name>
</gene>
<evidence type="ECO:0000259" key="3">
    <source>
        <dbReference type="Pfam" id="PF00501"/>
    </source>
</evidence>
<dbReference type="GO" id="GO:0031956">
    <property type="term" value="F:medium-chain fatty acid-CoA ligase activity"/>
    <property type="evidence" value="ECO:0007669"/>
    <property type="project" value="TreeGrafter"/>
</dbReference>
<dbReference type="Proteomes" id="UP001409585">
    <property type="component" value="Unassembled WGS sequence"/>
</dbReference>
<evidence type="ECO:0000256" key="2">
    <source>
        <dbReference type="ARBA" id="ARBA00022598"/>
    </source>
</evidence>
<dbReference type="PANTHER" id="PTHR43201">
    <property type="entry name" value="ACYL-COA SYNTHETASE"/>
    <property type="match status" value="1"/>
</dbReference>
<reference evidence="6" key="1">
    <citation type="journal article" date="2019" name="Int. J. Syst. Evol. Microbiol.">
        <title>The Global Catalogue of Microorganisms (GCM) 10K type strain sequencing project: providing services to taxonomists for standard genome sequencing and annotation.</title>
        <authorList>
            <consortium name="The Broad Institute Genomics Platform"/>
            <consortium name="The Broad Institute Genome Sequencing Center for Infectious Disease"/>
            <person name="Wu L."/>
            <person name="Ma J."/>
        </authorList>
    </citation>
    <scope>NUCLEOTIDE SEQUENCE [LARGE SCALE GENOMIC DNA]</scope>
    <source>
        <strain evidence="6">JCM 19134</strain>
    </source>
</reference>
<dbReference type="GO" id="GO:0006631">
    <property type="term" value="P:fatty acid metabolic process"/>
    <property type="evidence" value="ECO:0007669"/>
    <property type="project" value="TreeGrafter"/>
</dbReference>
<evidence type="ECO:0000313" key="5">
    <source>
        <dbReference type="EMBL" id="GAA4955721.1"/>
    </source>
</evidence>
<dbReference type="InterPro" id="IPR042099">
    <property type="entry name" value="ANL_N_sf"/>
</dbReference>
<dbReference type="Pfam" id="PF13193">
    <property type="entry name" value="AMP-binding_C"/>
    <property type="match status" value="1"/>
</dbReference>
<evidence type="ECO:0000259" key="4">
    <source>
        <dbReference type="Pfam" id="PF13193"/>
    </source>
</evidence>
<dbReference type="Gene3D" id="3.40.50.12780">
    <property type="entry name" value="N-terminal domain of ligase-like"/>
    <property type="match status" value="1"/>
</dbReference>
<dbReference type="InterPro" id="IPR000873">
    <property type="entry name" value="AMP-dep_synth/lig_dom"/>
</dbReference>
<dbReference type="RefSeq" id="WP_345426574.1">
    <property type="nucleotide sequence ID" value="NZ_AP031496.1"/>
</dbReference>
<accession>A0AAV3U7A2</accession>
<dbReference type="InterPro" id="IPR025110">
    <property type="entry name" value="AMP-bd_C"/>
</dbReference>
<dbReference type="Gene3D" id="3.30.300.30">
    <property type="match status" value="1"/>
</dbReference>
<keyword evidence="2 5" id="KW-0436">Ligase</keyword>
<comment type="similarity">
    <text evidence="1">Belongs to the ATP-dependent AMP-binding enzyme family.</text>
</comment>
<sequence>MRMNFSTVSQRLADAFADREALVNIERQRRYTFREYHLLTNRIVNMMRHKLDLQRGDNAVVILDNDNASLIHWFTAVKAGKALCYTNYRDSLDDHTYQVDTVNAKVVFIEADLLKSHYEMLRERQVTIVAMDTPEKEYSGVHLFWELLEQVDDSNPNVVIDDREDVVIMRFTGGTTGRGKCAMYSADTWLACRDSYWALPDPAWSPETRFIHLAPITHGSGMMFGPTLFKGGCTVTMNVPDLEAWCDNIAAERITNGFAVPTLLYRLLDMNEEGRARLATMENMFYGAAPMSPSKLAELQQAFGNNFIQVYGSTEHFGVAMSMSKTDHLVGEDGDESHLASAGRPAPFTELEIMDDDGNPVPRGESGEIWLRSRAIVSGYFGDPEQTASEFQDGFWKSGDIGRIDERGFFHIVDRKKDMIISGGFNVYANEVESALNSHPAVLMSAVVGVPHEEWGEAVHAEVMLKEGASANPAELIEHVRNELGGYKTPKTIDIVSEIPMSVVGKVLRRNVREKYWGEAGRKVG</sequence>
<keyword evidence="6" id="KW-1185">Reference proteome</keyword>
<protein>
    <submittedName>
        <fullName evidence="5">Long-chain fatty acid--CoA ligase</fullName>
    </submittedName>
</protein>
<feature type="domain" description="AMP-binding enzyme C-terminal" evidence="4">
    <location>
        <begin position="431"/>
        <end position="506"/>
    </location>
</feature>
<dbReference type="SUPFAM" id="SSF56801">
    <property type="entry name" value="Acetyl-CoA synthetase-like"/>
    <property type="match status" value="1"/>
</dbReference>
<evidence type="ECO:0000313" key="6">
    <source>
        <dbReference type="Proteomes" id="UP001409585"/>
    </source>
</evidence>
<dbReference type="AlphaFoldDB" id="A0AAV3U7A2"/>
<feature type="domain" description="AMP-dependent synthetase/ligase" evidence="3">
    <location>
        <begin position="12"/>
        <end position="381"/>
    </location>
</feature>
<name>A0AAV3U7A2_9ALTE</name>
<organism evidence="5 6">
    <name type="scientific">Halioxenophilus aromaticivorans</name>
    <dbReference type="NCBI Taxonomy" id="1306992"/>
    <lineage>
        <taxon>Bacteria</taxon>
        <taxon>Pseudomonadati</taxon>
        <taxon>Pseudomonadota</taxon>
        <taxon>Gammaproteobacteria</taxon>
        <taxon>Alteromonadales</taxon>
        <taxon>Alteromonadaceae</taxon>
        <taxon>Halioxenophilus</taxon>
    </lineage>
</organism>
<evidence type="ECO:0000256" key="1">
    <source>
        <dbReference type="ARBA" id="ARBA00006432"/>
    </source>
</evidence>
<dbReference type="EMBL" id="BAABLX010000070">
    <property type="protein sequence ID" value="GAA4955721.1"/>
    <property type="molecule type" value="Genomic_DNA"/>
</dbReference>